<evidence type="ECO:0000313" key="2">
    <source>
        <dbReference type="EMBL" id="RCW79520.1"/>
    </source>
</evidence>
<gene>
    <name evidence="2" type="ORF">C7476_11735</name>
</gene>
<evidence type="ECO:0000313" key="3">
    <source>
        <dbReference type="Proteomes" id="UP000253324"/>
    </source>
</evidence>
<dbReference type="Gene3D" id="2.60.120.10">
    <property type="entry name" value="Jelly Rolls"/>
    <property type="match status" value="1"/>
</dbReference>
<dbReference type="RefSeq" id="WP_114432052.1">
    <property type="nucleotide sequence ID" value="NZ_QPJM01000017.1"/>
</dbReference>
<keyword evidence="3" id="KW-1185">Reference proteome</keyword>
<keyword evidence="1" id="KW-0732">Signal</keyword>
<feature type="signal peptide" evidence="1">
    <location>
        <begin position="1"/>
        <end position="23"/>
    </location>
</feature>
<reference evidence="2 3" key="1">
    <citation type="submission" date="2018-07" db="EMBL/GenBank/DDBJ databases">
        <title>Genomic Encyclopedia of Type Strains, Phase III (KMG-III): the genomes of soil and plant-associated and newly described type strains.</title>
        <authorList>
            <person name="Whitman W."/>
        </authorList>
    </citation>
    <scope>NUCLEOTIDE SEQUENCE [LARGE SCALE GENOMIC DNA]</scope>
    <source>
        <strain evidence="2 3">31-25a</strain>
    </source>
</reference>
<evidence type="ECO:0000256" key="1">
    <source>
        <dbReference type="SAM" id="SignalP"/>
    </source>
</evidence>
<sequence length="249" mass="26424">MLKKFSCLLLLTCAAAIPPPASLKAQQVTPTNITEGTCDVEVPISGDWDVWYEITAVKGNGLFPTHVHDGIECVTTIKGTGFWWIAEKGGTTTKVPTNETLLVPDLTVHTGGNTDGGDMHYLSTHVMRAGAPFRDICTALGAPTSMIVNVASSNPFKVIFRNQKVTERPFKVKQDIKTLPSGASDTVLNENGPSYIAAIEGPLTLKSSGDTRTLQPGEGFLLAAGVTEMVGNAGEAPARMAVLQISELE</sequence>
<proteinExistence type="predicted"/>
<accession>A0A368YH14</accession>
<organism evidence="2 3">
    <name type="scientific">Phyllobacterium bourgognense</name>
    <dbReference type="NCBI Taxonomy" id="314236"/>
    <lineage>
        <taxon>Bacteria</taxon>
        <taxon>Pseudomonadati</taxon>
        <taxon>Pseudomonadota</taxon>
        <taxon>Alphaproteobacteria</taxon>
        <taxon>Hyphomicrobiales</taxon>
        <taxon>Phyllobacteriaceae</taxon>
        <taxon>Phyllobacterium</taxon>
    </lineage>
</organism>
<dbReference type="AlphaFoldDB" id="A0A368YH14"/>
<dbReference type="InterPro" id="IPR011051">
    <property type="entry name" value="RmlC_Cupin_sf"/>
</dbReference>
<dbReference type="Proteomes" id="UP000253324">
    <property type="component" value="Unassembled WGS sequence"/>
</dbReference>
<dbReference type="OrthoDB" id="8452849at2"/>
<protein>
    <recommendedName>
        <fullName evidence="4">Quercetin dioxygenase-like cupin family protein</fullName>
    </recommendedName>
</protein>
<dbReference type="CDD" id="cd02208">
    <property type="entry name" value="cupin_RmlC-like"/>
    <property type="match status" value="1"/>
</dbReference>
<dbReference type="EMBL" id="QPJM01000017">
    <property type="protein sequence ID" value="RCW79520.1"/>
    <property type="molecule type" value="Genomic_DNA"/>
</dbReference>
<name>A0A368YH14_9HYPH</name>
<comment type="caution">
    <text evidence="2">The sequence shown here is derived from an EMBL/GenBank/DDBJ whole genome shotgun (WGS) entry which is preliminary data.</text>
</comment>
<feature type="chain" id="PRO_5016834506" description="Quercetin dioxygenase-like cupin family protein" evidence="1">
    <location>
        <begin position="24"/>
        <end position="249"/>
    </location>
</feature>
<evidence type="ECO:0008006" key="4">
    <source>
        <dbReference type="Google" id="ProtNLM"/>
    </source>
</evidence>
<dbReference type="InterPro" id="IPR014710">
    <property type="entry name" value="RmlC-like_jellyroll"/>
</dbReference>
<dbReference type="SUPFAM" id="SSF51182">
    <property type="entry name" value="RmlC-like cupins"/>
    <property type="match status" value="1"/>
</dbReference>